<proteinExistence type="predicted"/>
<sequence>MKTYTSKSAKDNQDNSSVWEAFTEYLNSVYFEGATETLEEELVKFEYAVYLSCYGN</sequence>
<dbReference type="KEGG" id="anf:AQPE_4240"/>
<evidence type="ECO:0000313" key="2">
    <source>
        <dbReference type="Proteomes" id="UP001193389"/>
    </source>
</evidence>
<reference evidence="1" key="1">
    <citation type="journal article" date="2020" name="Int. J. Syst. Evol. Microbiol.">
        <title>Aquipluma nitroreducens gen. nov. sp. nov., a novel facultatively anaerobic bacterium isolated from a freshwater lake.</title>
        <authorList>
            <person name="Watanabe M."/>
            <person name="Kojima H."/>
            <person name="Fukui M."/>
        </authorList>
    </citation>
    <scope>NUCLEOTIDE SEQUENCE</scope>
    <source>
        <strain evidence="1">MeG22</strain>
    </source>
</reference>
<gene>
    <name evidence="1" type="ORF">AQPE_4240</name>
</gene>
<organism evidence="1 2">
    <name type="scientific">Aquipluma nitroreducens</name>
    <dbReference type="NCBI Taxonomy" id="2010828"/>
    <lineage>
        <taxon>Bacteria</taxon>
        <taxon>Pseudomonadati</taxon>
        <taxon>Bacteroidota</taxon>
        <taxon>Bacteroidia</taxon>
        <taxon>Marinilabiliales</taxon>
        <taxon>Prolixibacteraceae</taxon>
        <taxon>Aquipluma</taxon>
    </lineage>
</organism>
<dbReference type="RefSeq" id="WP_318348243.1">
    <property type="nucleotide sequence ID" value="NZ_AP018694.1"/>
</dbReference>
<evidence type="ECO:0000313" key="1">
    <source>
        <dbReference type="EMBL" id="BBE20049.1"/>
    </source>
</evidence>
<accession>A0A5K7SEZ5</accession>
<dbReference type="Proteomes" id="UP001193389">
    <property type="component" value="Chromosome"/>
</dbReference>
<keyword evidence="2" id="KW-1185">Reference proteome</keyword>
<dbReference type="AlphaFoldDB" id="A0A5K7SEZ5"/>
<dbReference type="EMBL" id="AP018694">
    <property type="protein sequence ID" value="BBE20049.1"/>
    <property type="molecule type" value="Genomic_DNA"/>
</dbReference>
<protein>
    <submittedName>
        <fullName evidence="1">Uncharacterized protein</fullName>
    </submittedName>
</protein>
<name>A0A5K7SEZ5_9BACT</name>